<evidence type="ECO:0008006" key="3">
    <source>
        <dbReference type="Google" id="ProtNLM"/>
    </source>
</evidence>
<dbReference type="Proteomes" id="UP000634668">
    <property type="component" value="Unassembled WGS sequence"/>
</dbReference>
<dbReference type="Pfam" id="PF16395">
    <property type="entry name" value="DUF5004"/>
    <property type="match status" value="1"/>
</dbReference>
<name>A0A918IRQ5_9FLAO</name>
<dbReference type="RefSeq" id="WP_051315476.1">
    <property type="nucleotide sequence ID" value="NZ_BMWP01000003.1"/>
</dbReference>
<keyword evidence="2" id="KW-1185">Reference proteome</keyword>
<gene>
    <name evidence="1" type="ORF">GCM10007383_07400</name>
</gene>
<comment type="caution">
    <text evidence="1">The sequence shown here is derived from an EMBL/GenBank/DDBJ whole genome shotgun (WGS) entry which is preliminary data.</text>
</comment>
<organism evidence="1 2">
    <name type="scientific">Arenibacter certesii</name>
    <dbReference type="NCBI Taxonomy" id="228955"/>
    <lineage>
        <taxon>Bacteria</taxon>
        <taxon>Pseudomonadati</taxon>
        <taxon>Bacteroidota</taxon>
        <taxon>Flavobacteriia</taxon>
        <taxon>Flavobacteriales</taxon>
        <taxon>Flavobacteriaceae</taxon>
        <taxon>Arenibacter</taxon>
    </lineage>
</organism>
<dbReference type="InterPro" id="IPR032168">
    <property type="entry name" value="DUF5004"/>
</dbReference>
<accession>A0A918IRQ5</accession>
<reference evidence="1" key="2">
    <citation type="submission" date="2020-09" db="EMBL/GenBank/DDBJ databases">
        <authorList>
            <person name="Sun Q."/>
            <person name="Kim S."/>
        </authorList>
    </citation>
    <scope>NUCLEOTIDE SEQUENCE</scope>
    <source>
        <strain evidence="1">KCTC 12113</strain>
    </source>
</reference>
<evidence type="ECO:0000313" key="2">
    <source>
        <dbReference type="Proteomes" id="UP000634668"/>
    </source>
</evidence>
<protein>
    <recommendedName>
        <fullName evidence="3">DUF5004 domain-containing protein</fullName>
    </recommendedName>
</protein>
<dbReference type="AlphaFoldDB" id="A0A918IRQ5"/>
<proteinExistence type="predicted"/>
<sequence length="181" mass="20383">MKLKNALMSLGTVALAIGLNSCNLSDDVEFECPADYTGVLLENEDVMLGRWELTAIVADKEVDISKDGEDNPKKDIYVQYEDCKKDVDFVFTQDRGYTNSEGQNVENCTDKAKYKGTWKLKETVLSLVSNCYVQNLPLEFNGSKTAFSYKGNYTIKDVHGINIQTEITFTYTKEANDLQPE</sequence>
<evidence type="ECO:0000313" key="1">
    <source>
        <dbReference type="EMBL" id="GGW25066.1"/>
    </source>
</evidence>
<dbReference type="EMBL" id="BMWP01000003">
    <property type="protein sequence ID" value="GGW25066.1"/>
    <property type="molecule type" value="Genomic_DNA"/>
</dbReference>
<reference evidence="1" key="1">
    <citation type="journal article" date="2014" name="Int. J. Syst. Evol. Microbiol.">
        <title>Complete genome sequence of Corynebacterium casei LMG S-19264T (=DSM 44701T), isolated from a smear-ripened cheese.</title>
        <authorList>
            <consortium name="US DOE Joint Genome Institute (JGI-PGF)"/>
            <person name="Walter F."/>
            <person name="Albersmeier A."/>
            <person name="Kalinowski J."/>
            <person name="Ruckert C."/>
        </authorList>
    </citation>
    <scope>NUCLEOTIDE SEQUENCE</scope>
    <source>
        <strain evidence="1">KCTC 12113</strain>
    </source>
</reference>